<reference evidence="3 4" key="1">
    <citation type="journal article" date="2021" name="Environ. Microbiol.">
        <title>Gene family expansions and transcriptome signatures uncover fungal adaptations to wood decay.</title>
        <authorList>
            <person name="Hage H."/>
            <person name="Miyauchi S."/>
            <person name="Viragh M."/>
            <person name="Drula E."/>
            <person name="Min B."/>
            <person name="Chaduli D."/>
            <person name="Navarro D."/>
            <person name="Favel A."/>
            <person name="Norest M."/>
            <person name="Lesage-Meessen L."/>
            <person name="Balint B."/>
            <person name="Merenyi Z."/>
            <person name="de Eugenio L."/>
            <person name="Morin E."/>
            <person name="Martinez A.T."/>
            <person name="Baldrian P."/>
            <person name="Stursova M."/>
            <person name="Martinez M.J."/>
            <person name="Novotny C."/>
            <person name="Magnuson J.K."/>
            <person name="Spatafora J.W."/>
            <person name="Maurice S."/>
            <person name="Pangilinan J."/>
            <person name="Andreopoulos W."/>
            <person name="LaButti K."/>
            <person name="Hundley H."/>
            <person name="Na H."/>
            <person name="Kuo A."/>
            <person name="Barry K."/>
            <person name="Lipzen A."/>
            <person name="Henrissat B."/>
            <person name="Riley R."/>
            <person name="Ahrendt S."/>
            <person name="Nagy L.G."/>
            <person name="Grigoriev I.V."/>
            <person name="Martin F."/>
            <person name="Rosso M.N."/>
        </authorList>
    </citation>
    <scope>NUCLEOTIDE SEQUENCE [LARGE SCALE GENOMIC DNA]</scope>
    <source>
        <strain evidence="3 4">CIRM-BRFM 1785</strain>
    </source>
</reference>
<dbReference type="GeneID" id="72008079"/>
<dbReference type="PANTHER" id="PTHR44169">
    <property type="entry name" value="NADPH-DEPENDENT 1-ACYLDIHYDROXYACETONE PHOSPHATE REDUCTASE"/>
    <property type="match status" value="1"/>
</dbReference>
<sequence>MTKSSLARLSEVLYVELAPFGLSTLHVSAGCVRTNVATNALDALRLQPDSCYGAWRDTIAERIGYSQRPHAIPTEHFVRYLVGEVLQKRPPRRITYGGLRWLSTLAGWWPWQCWVITLMGGLWRVSRSERQPERRLEGDKCSVFRGYEVMSSDMR</sequence>
<dbReference type="EMBL" id="JADCUA010000008">
    <property type="protein sequence ID" value="KAH9837725.1"/>
    <property type="molecule type" value="Genomic_DNA"/>
</dbReference>
<gene>
    <name evidence="3" type="ORF">C8Q71DRAFT_856918</name>
</gene>
<evidence type="ECO:0000313" key="4">
    <source>
        <dbReference type="Proteomes" id="UP000814176"/>
    </source>
</evidence>
<comment type="caution">
    <text evidence="3">The sequence shown here is derived from an EMBL/GenBank/DDBJ whole genome shotgun (WGS) entry which is preliminary data.</text>
</comment>
<evidence type="ECO:0000256" key="2">
    <source>
        <dbReference type="ARBA" id="ARBA00023002"/>
    </source>
</evidence>
<name>A0ABQ8KIA1_9APHY</name>
<keyword evidence="2" id="KW-0560">Oxidoreductase</keyword>
<protein>
    <submittedName>
        <fullName evidence="3">Uncharacterized protein</fullName>
    </submittedName>
</protein>
<evidence type="ECO:0000313" key="3">
    <source>
        <dbReference type="EMBL" id="KAH9837725.1"/>
    </source>
</evidence>
<keyword evidence="4" id="KW-1185">Reference proteome</keyword>
<organism evidence="3 4">
    <name type="scientific">Rhodofomes roseus</name>
    <dbReference type="NCBI Taxonomy" id="34475"/>
    <lineage>
        <taxon>Eukaryota</taxon>
        <taxon>Fungi</taxon>
        <taxon>Dikarya</taxon>
        <taxon>Basidiomycota</taxon>
        <taxon>Agaricomycotina</taxon>
        <taxon>Agaricomycetes</taxon>
        <taxon>Polyporales</taxon>
        <taxon>Rhodofomes</taxon>
    </lineage>
</organism>
<evidence type="ECO:0000256" key="1">
    <source>
        <dbReference type="ARBA" id="ARBA00006484"/>
    </source>
</evidence>
<accession>A0ABQ8KIA1</accession>
<comment type="similarity">
    <text evidence="1">Belongs to the short-chain dehydrogenases/reductases (SDR) family.</text>
</comment>
<dbReference type="RefSeq" id="XP_047779763.1">
    <property type="nucleotide sequence ID" value="XM_047927347.1"/>
</dbReference>
<dbReference type="Proteomes" id="UP000814176">
    <property type="component" value="Unassembled WGS sequence"/>
</dbReference>
<dbReference type="PROSITE" id="PS51257">
    <property type="entry name" value="PROKAR_LIPOPROTEIN"/>
    <property type="match status" value="1"/>
</dbReference>
<dbReference type="PANTHER" id="PTHR44169:SF6">
    <property type="entry name" value="NADPH-DEPENDENT 1-ACYLDIHYDROXYACETONE PHOSPHATE REDUCTASE"/>
    <property type="match status" value="1"/>
</dbReference>
<proteinExistence type="inferred from homology"/>